<comment type="caution">
    <text evidence="2">The sequence shown here is derived from an EMBL/GenBank/DDBJ whole genome shotgun (WGS) entry which is preliminary data.</text>
</comment>
<accession>A0AAV9ZU30</accession>
<evidence type="ECO:0000313" key="3">
    <source>
        <dbReference type="Proteomes" id="UP001362999"/>
    </source>
</evidence>
<protein>
    <submittedName>
        <fullName evidence="2">Uncharacterized protein</fullName>
    </submittedName>
</protein>
<reference evidence="2 3" key="1">
    <citation type="journal article" date="2024" name="J Genomics">
        <title>Draft genome sequencing and assembly of Favolaschia claudopus CIRM-BRFM 2984 isolated from oak limbs.</title>
        <authorList>
            <person name="Navarro D."/>
            <person name="Drula E."/>
            <person name="Chaduli D."/>
            <person name="Cazenave R."/>
            <person name="Ahrendt S."/>
            <person name="Wang J."/>
            <person name="Lipzen A."/>
            <person name="Daum C."/>
            <person name="Barry K."/>
            <person name="Grigoriev I.V."/>
            <person name="Favel A."/>
            <person name="Rosso M.N."/>
            <person name="Martin F."/>
        </authorList>
    </citation>
    <scope>NUCLEOTIDE SEQUENCE [LARGE SCALE GENOMIC DNA]</scope>
    <source>
        <strain evidence="2 3">CIRM-BRFM 2984</strain>
    </source>
</reference>
<dbReference type="Proteomes" id="UP001362999">
    <property type="component" value="Unassembled WGS sequence"/>
</dbReference>
<evidence type="ECO:0000256" key="1">
    <source>
        <dbReference type="SAM" id="MobiDB-lite"/>
    </source>
</evidence>
<evidence type="ECO:0000313" key="2">
    <source>
        <dbReference type="EMBL" id="KAK6992304.1"/>
    </source>
</evidence>
<keyword evidence="3" id="KW-1185">Reference proteome</keyword>
<organism evidence="2 3">
    <name type="scientific">Favolaschia claudopus</name>
    <dbReference type="NCBI Taxonomy" id="2862362"/>
    <lineage>
        <taxon>Eukaryota</taxon>
        <taxon>Fungi</taxon>
        <taxon>Dikarya</taxon>
        <taxon>Basidiomycota</taxon>
        <taxon>Agaricomycotina</taxon>
        <taxon>Agaricomycetes</taxon>
        <taxon>Agaricomycetidae</taxon>
        <taxon>Agaricales</taxon>
        <taxon>Marasmiineae</taxon>
        <taxon>Mycenaceae</taxon>
        <taxon>Favolaschia</taxon>
    </lineage>
</organism>
<name>A0AAV9ZU30_9AGAR</name>
<sequence>MCSQDRIGTAIQPGIAYRHARGKMGATRRGGAWKPGKFPVFPGNPGVEVLAAMYAAHGWEKSFPGPATATEISHPHLYHAIQINPPSLRWSYYCQLNGRILRDILQEGRIHLIPDLIHSRKGGTTSLCVPDHQLRTREVRTTTNRYYTVAFPVLFMRPLDQGEPDPTSNREKTCRFPPSHNLKTCERRRLPLSSPDSPQPHICDKCGGGAGAVEEKAGWEE</sequence>
<dbReference type="AlphaFoldDB" id="A0AAV9ZU30"/>
<gene>
    <name evidence="2" type="ORF">R3P38DRAFT_3373014</name>
</gene>
<dbReference type="EMBL" id="JAWWNJ010000111">
    <property type="protein sequence ID" value="KAK6992304.1"/>
    <property type="molecule type" value="Genomic_DNA"/>
</dbReference>
<proteinExistence type="predicted"/>
<feature type="region of interest" description="Disordered" evidence="1">
    <location>
        <begin position="160"/>
        <end position="221"/>
    </location>
</feature>